<evidence type="ECO:0000313" key="1">
    <source>
        <dbReference type="EMBL" id="KKK94177.1"/>
    </source>
</evidence>
<dbReference type="AlphaFoldDB" id="A0A0F8ZK35"/>
<sequence length="31" mass="3334">KMDDRMDALAIASILAEAAVPSGMKVRLRGF</sequence>
<reference evidence="1" key="1">
    <citation type="journal article" date="2015" name="Nature">
        <title>Complex archaea that bridge the gap between prokaryotes and eukaryotes.</title>
        <authorList>
            <person name="Spang A."/>
            <person name="Saw J.H."/>
            <person name="Jorgensen S.L."/>
            <person name="Zaremba-Niedzwiedzka K."/>
            <person name="Martijn J."/>
            <person name="Lind A.E."/>
            <person name="van Eijk R."/>
            <person name="Schleper C."/>
            <person name="Guy L."/>
            <person name="Ettema T.J."/>
        </authorList>
    </citation>
    <scope>NUCLEOTIDE SEQUENCE</scope>
</reference>
<protein>
    <submittedName>
        <fullName evidence="1">Uncharacterized protein</fullName>
    </submittedName>
</protein>
<dbReference type="EMBL" id="LAZR01047456">
    <property type="protein sequence ID" value="KKK94177.1"/>
    <property type="molecule type" value="Genomic_DNA"/>
</dbReference>
<organism evidence="1">
    <name type="scientific">marine sediment metagenome</name>
    <dbReference type="NCBI Taxonomy" id="412755"/>
    <lineage>
        <taxon>unclassified sequences</taxon>
        <taxon>metagenomes</taxon>
        <taxon>ecological metagenomes</taxon>
    </lineage>
</organism>
<proteinExistence type="predicted"/>
<feature type="non-terminal residue" evidence="1">
    <location>
        <position position="1"/>
    </location>
</feature>
<comment type="caution">
    <text evidence="1">The sequence shown here is derived from an EMBL/GenBank/DDBJ whole genome shotgun (WGS) entry which is preliminary data.</text>
</comment>
<name>A0A0F8ZK35_9ZZZZ</name>
<gene>
    <name evidence="1" type="ORF">LCGC14_2685480</name>
</gene>
<accession>A0A0F8ZK35</accession>